<evidence type="ECO:0000256" key="2">
    <source>
        <dbReference type="ARBA" id="ARBA00007639"/>
    </source>
</evidence>
<reference evidence="7" key="1">
    <citation type="journal article" date="2022" name="Int. J. Syst. Evol. Microbiol.">
        <title>Anaeromyxobacter oryzae sp. nov., Anaeromyxobacter diazotrophicus sp. nov. and Anaeromyxobacter paludicola sp. nov., isolated from paddy soils.</title>
        <authorList>
            <person name="Itoh H."/>
            <person name="Xu Z."/>
            <person name="Mise K."/>
            <person name="Masuda Y."/>
            <person name="Ushijima N."/>
            <person name="Hayakawa C."/>
            <person name="Shiratori Y."/>
            <person name="Senoo K."/>
        </authorList>
    </citation>
    <scope>NUCLEOTIDE SEQUENCE [LARGE SCALE GENOMIC DNA]</scope>
    <source>
        <strain evidence="7">Red232</strain>
    </source>
</reference>
<comment type="subcellular location">
    <subcellularLocation>
        <location evidence="1">Cell envelope</location>
    </subcellularLocation>
</comment>
<dbReference type="Proteomes" id="UP001162891">
    <property type="component" value="Chromosome"/>
</dbReference>
<organism evidence="6 7">
    <name type="scientific">Anaeromyxobacter oryzae</name>
    <dbReference type="NCBI Taxonomy" id="2918170"/>
    <lineage>
        <taxon>Bacteria</taxon>
        <taxon>Pseudomonadati</taxon>
        <taxon>Myxococcota</taxon>
        <taxon>Myxococcia</taxon>
        <taxon>Myxococcales</taxon>
        <taxon>Cystobacterineae</taxon>
        <taxon>Anaeromyxobacteraceae</taxon>
        <taxon>Anaeromyxobacter</taxon>
    </lineage>
</organism>
<evidence type="ECO:0000313" key="7">
    <source>
        <dbReference type="Proteomes" id="UP001162891"/>
    </source>
</evidence>
<gene>
    <name evidence="6" type="ORF">AMOR_01960</name>
</gene>
<dbReference type="InterPro" id="IPR025997">
    <property type="entry name" value="SBP_2_dom"/>
</dbReference>
<evidence type="ECO:0000259" key="5">
    <source>
        <dbReference type="Pfam" id="PF13407"/>
    </source>
</evidence>
<dbReference type="InterPro" id="IPR050555">
    <property type="entry name" value="Bact_Solute-Bind_Prot2"/>
</dbReference>
<protein>
    <submittedName>
        <fullName evidence="6">D-xylose ABC transporter substrate-binding protein</fullName>
    </submittedName>
</protein>
<evidence type="ECO:0000256" key="3">
    <source>
        <dbReference type="ARBA" id="ARBA00022729"/>
    </source>
</evidence>
<dbReference type="InterPro" id="IPR028082">
    <property type="entry name" value="Peripla_BP_I"/>
</dbReference>
<dbReference type="SUPFAM" id="SSF53822">
    <property type="entry name" value="Periplasmic binding protein-like I"/>
    <property type="match status" value="1"/>
</dbReference>
<evidence type="ECO:0000313" key="6">
    <source>
        <dbReference type="EMBL" id="BDG01200.1"/>
    </source>
</evidence>
<dbReference type="EMBL" id="AP025591">
    <property type="protein sequence ID" value="BDG01200.1"/>
    <property type="molecule type" value="Genomic_DNA"/>
</dbReference>
<accession>A0ABM7WP20</accession>
<feature type="signal peptide" evidence="4">
    <location>
        <begin position="1"/>
        <end position="23"/>
    </location>
</feature>
<proteinExistence type="inferred from homology"/>
<dbReference type="CDD" id="cd19992">
    <property type="entry name" value="PBP1_ABC_xylose_binding-like"/>
    <property type="match status" value="1"/>
</dbReference>
<keyword evidence="7" id="KW-1185">Reference proteome</keyword>
<comment type="similarity">
    <text evidence="2">Belongs to the bacterial solute-binding protein 2 family.</text>
</comment>
<dbReference type="PANTHER" id="PTHR30036:SF1">
    <property type="entry name" value="D-XYLOSE-BINDING PERIPLASMIC PROTEIN"/>
    <property type="match status" value="1"/>
</dbReference>
<feature type="domain" description="Periplasmic binding protein" evidence="5">
    <location>
        <begin position="29"/>
        <end position="287"/>
    </location>
</feature>
<keyword evidence="3 4" id="KW-0732">Signal</keyword>
<feature type="chain" id="PRO_5045075126" evidence="4">
    <location>
        <begin position="24"/>
        <end position="337"/>
    </location>
</feature>
<dbReference type="Gene3D" id="3.40.50.2300">
    <property type="match status" value="2"/>
</dbReference>
<dbReference type="RefSeq" id="WP_248357593.1">
    <property type="nucleotide sequence ID" value="NZ_AP025591.1"/>
</dbReference>
<evidence type="ECO:0000256" key="4">
    <source>
        <dbReference type="SAM" id="SignalP"/>
    </source>
</evidence>
<dbReference type="Pfam" id="PF13407">
    <property type="entry name" value="Peripla_BP_4"/>
    <property type="match status" value="1"/>
</dbReference>
<sequence>MRRAITGVLFASAVLLAVPRAYAASGVKIGLSLPTQREERWVRDRKVMEEEAKKAGIDLRVQVTDNDASKQVAQCENLLSQGIKVLILAPHDASSASVIVDKASKAGVKVISYDRLVTDSPLDYYYLSFDNVKVGELQGQFITGKVPKGNYVVLAGSPTDNNAKLFRAGAMKFIEPLAKKGDIKIVMDQWVKDWQPAEAQKIMEQALTSSGNKVDAVLAPNDGTAGGVIQALAAQGLAGKVPVTGQDAELAGAIRIMQGTQAMTIFKDTRELGKKAIAMAVDLANGKPIDTQGKVVNNNKKDIPSVLLTPQIVTKENLEKVLIDSGYLKKQQVFKKS</sequence>
<evidence type="ECO:0000256" key="1">
    <source>
        <dbReference type="ARBA" id="ARBA00004196"/>
    </source>
</evidence>
<name>A0ABM7WP20_9BACT</name>
<dbReference type="PANTHER" id="PTHR30036">
    <property type="entry name" value="D-XYLOSE-BINDING PERIPLASMIC PROTEIN"/>
    <property type="match status" value="1"/>
</dbReference>